<keyword evidence="1" id="KW-0472">Membrane</keyword>
<name>A0A1H3STE7_9PSEU</name>
<dbReference type="OrthoDB" id="3616227at2"/>
<accession>A0A1H3STE7</accession>
<gene>
    <name evidence="2" type="ORF">SAMN05421504_11598</name>
</gene>
<evidence type="ECO:0000313" key="2">
    <source>
        <dbReference type="EMBL" id="SDZ41020.1"/>
    </source>
</evidence>
<evidence type="ECO:0000313" key="3">
    <source>
        <dbReference type="Proteomes" id="UP000199515"/>
    </source>
</evidence>
<dbReference type="AlphaFoldDB" id="A0A1H3STE7"/>
<dbReference type="EMBL" id="FNON01000015">
    <property type="protein sequence ID" value="SDZ41020.1"/>
    <property type="molecule type" value="Genomic_DNA"/>
</dbReference>
<evidence type="ECO:0000256" key="1">
    <source>
        <dbReference type="SAM" id="Phobius"/>
    </source>
</evidence>
<feature type="transmembrane region" description="Helical" evidence="1">
    <location>
        <begin position="74"/>
        <end position="95"/>
    </location>
</feature>
<dbReference type="RefSeq" id="WP_091299737.1">
    <property type="nucleotide sequence ID" value="NZ_FNON01000015.1"/>
</dbReference>
<organism evidence="2 3">
    <name type="scientific">Amycolatopsis xylanica</name>
    <dbReference type="NCBI Taxonomy" id="589385"/>
    <lineage>
        <taxon>Bacteria</taxon>
        <taxon>Bacillati</taxon>
        <taxon>Actinomycetota</taxon>
        <taxon>Actinomycetes</taxon>
        <taxon>Pseudonocardiales</taxon>
        <taxon>Pseudonocardiaceae</taxon>
        <taxon>Amycolatopsis</taxon>
    </lineage>
</organism>
<keyword evidence="1" id="KW-1133">Transmembrane helix</keyword>
<reference evidence="2 3" key="1">
    <citation type="submission" date="2016-10" db="EMBL/GenBank/DDBJ databases">
        <authorList>
            <person name="de Groot N.N."/>
        </authorList>
    </citation>
    <scope>NUCLEOTIDE SEQUENCE [LARGE SCALE GENOMIC DNA]</scope>
    <source>
        <strain evidence="2 3">CPCC 202699</strain>
    </source>
</reference>
<dbReference type="Proteomes" id="UP000199515">
    <property type="component" value="Unassembled WGS sequence"/>
</dbReference>
<keyword evidence="3" id="KW-1185">Reference proteome</keyword>
<protein>
    <submittedName>
        <fullName evidence="2">Uncharacterized protein</fullName>
    </submittedName>
</protein>
<proteinExistence type="predicted"/>
<feature type="transmembrane region" description="Helical" evidence="1">
    <location>
        <begin position="101"/>
        <end position="120"/>
    </location>
</feature>
<dbReference type="STRING" id="589385.SAMN05421504_11598"/>
<sequence>MNAERRLVNRITSEERAWINPRDYGLSREQVKTIAAKYGKKVVWQCVDFTDQLLLIAEPGQLPLRTKSPFTPRAVTEVVPWLLAGLALLGVTFNLAQDFDVHATLAGVAGLVLAGVSFSLPRLLPRTMRVAMLAREFNGSPWVRIKPAHYPVSALMIGYVAATYGYHYVGLSPGPMGPTLIYSTRTT</sequence>
<keyword evidence="1" id="KW-0812">Transmembrane</keyword>